<organism evidence="1 2">
    <name type="scientific">Cuscuta campestris</name>
    <dbReference type="NCBI Taxonomy" id="132261"/>
    <lineage>
        <taxon>Eukaryota</taxon>
        <taxon>Viridiplantae</taxon>
        <taxon>Streptophyta</taxon>
        <taxon>Embryophyta</taxon>
        <taxon>Tracheophyta</taxon>
        <taxon>Spermatophyta</taxon>
        <taxon>Magnoliopsida</taxon>
        <taxon>eudicotyledons</taxon>
        <taxon>Gunneridae</taxon>
        <taxon>Pentapetalae</taxon>
        <taxon>asterids</taxon>
        <taxon>lamiids</taxon>
        <taxon>Solanales</taxon>
        <taxon>Convolvulaceae</taxon>
        <taxon>Cuscuteae</taxon>
        <taxon>Cuscuta</taxon>
        <taxon>Cuscuta subgen. Grammica</taxon>
        <taxon>Cuscuta sect. Cleistogrammica</taxon>
    </lineage>
</organism>
<accession>A0A484LZF5</accession>
<dbReference type="AlphaFoldDB" id="A0A484LZF5"/>
<name>A0A484LZF5_9ASTE</name>
<dbReference type="EMBL" id="OOIL02002240">
    <property type="protein sequence ID" value="VFQ81504.1"/>
    <property type="molecule type" value="Genomic_DNA"/>
</dbReference>
<protein>
    <submittedName>
        <fullName evidence="1">Uncharacterized protein</fullName>
    </submittedName>
</protein>
<dbReference type="Proteomes" id="UP000595140">
    <property type="component" value="Unassembled WGS sequence"/>
</dbReference>
<proteinExistence type="predicted"/>
<sequence>MVSEPTRSGGLVKPAVTNVAVTNVARGLSNQELRNVKPKGKKQLLALPPDPVRPEEVGEISDAPEALGASGPHVVHPQEPVGVGVYVQEAPPHGERHLREVEAVRLAHAQRVEPLVPVGVLAHEVDRPVVVVGQRDLDVGEEGRLQAVVVHKLLLEYSLSAMARSSFSGRAVDDEENDFVTELPPDLNSRMLVRLRNGSFRVKKCLFNDLME</sequence>
<evidence type="ECO:0000313" key="2">
    <source>
        <dbReference type="Proteomes" id="UP000595140"/>
    </source>
</evidence>
<evidence type="ECO:0000313" key="1">
    <source>
        <dbReference type="EMBL" id="VFQ81504.1"/>
    </source>
</evidence>
<gene>
    <name evidence="1" type="ORF">CCAM_LOCUS23280</name>
</gene>
<keyword evidence="2" id="KW-1185">Reference proteome</keyword>
<reference evidence="1 2" key="1">
    <citation type="submission" date="2018-04" db="EMBL/GenBank/DDBJ databases">
        <authorList>
            <person name="Vogel A."/>
        </authorList>
    </citation>
    <scope>NUCLEOTIDE SEQUENCE [LARGE SCALE GENOMIC DNA]</scope>
</reference>